<evidence type="ECO:0000313" key="1">
    <source>
        <dbReference type="EMBL" id="CAK9071398.1"/>
    </source>
</evidence>
<sequence>MRFFARAVEERSPRVRLCCCFGRCAWRRCFRWCAVCSLEPTGNARHIGID</sequence>
<reference evidence="1 2" key="1">
    <citation type="submission" date="2024-02" db="EMBL/GenBank/DDBJ databases">
        <authorList>
            <person name="Chen Y."/>
            <person name="Shah S."/>
            <person name="Dougan E. K."/>
            <person name="Thang M."/>
            <person name="Chan C."/>
        </authorList>
    </citation>
    <scope>NUCLEOTIDE SEQUENCE [LARGE SCALE GENOMIC DNA]</scope>
</reference>
<keyword evidence="2" id="KW-1185">Reference proteome</keyword>
<dbReference type="EMBL" id="CAXAMM010033447">
    <property type="protein sequence ID" value="CAK9071398.1"/>
    <property type="molecule type" value="Genomic_DNA"/>
</dbReference>
<gene>
    <name evidence="1" type="ORF">SCF082_LOCUS35348</name>
</gene>
<dbReference type="Proteomes" id="UP001642464">
    <property type="component" value="Unassembled WGS sequence"/>
</dbReference>
<accession>A0ABP0P5S0</accession>
<protein>
    <submittedName>
        <fullName evidence="1">Uncharacterized protein</fullName>
    </submittedName>
</protein>
<evidence type="ECO:0000313" key="2">
    <source>
        <dbReference type="Proteomes" id="UP001642464"/>
    </source>
</evidence>
<organism evidence="1 2">
    <name type="scientific">Durusdinium trenchii</name>
    <dbReference type="NCBI Taxonomy" id="1381693"/>
    <lineage>
        <taxon>Eukaryota</taxon>
        <taxon>Sar</taxon>
        <taxon>Alveolata</taxon>
        <taxon>Dinophyceae</taxon>
        <taxon>Suessiales</taxon>
        <taxon>Symbiodiniaceae</taxon>
        <taxon>Durusdinium</taxon>
    </lineage>
</organism>
<comment type="caution">
    <text evidence="1">The sequence shown here is derived from an EMBL/GenBank/DDBJ whole genome shotgun (WGS) entry which is preliminary data.</text>
</comment>
<name>A0ABP0P5S0_9DINO</name>
<proteinExistence type="predicted"/>